<dbReference type="CDD" id="cd10456">
    <property type="entry name" value="GIY-YIG_UPF0213"/>
    <property type="match status" value="1"/>
</dbReference>
<dbReference type="EMBL" id="JAHLPM010000003">
    <property type="protein sequence ID" value="MBU5437417.1"/>
    <property type="molecule type" value="Genomic_DNA"/>
</dbReference>
<name>A0ABS6E3D0_9FIRM</name>
<organism evidence="3 4">
    <name type="scientific">Tissierella simiarum</name>
    <dbReference type="NCBI Taxonomy" id="2841534"/>
    <lineage>
        <taxon>Bacteria</taxon>
        <taxon>Bacillati</taxon>
        <taxon>Bacillota</taxon>
        <taxon>Tissierellia</taxon>
        <taxon>Tissierellales</taxon>
        <taxon>Tissierellaceae</taxon>
        <taxon>Tissierella</taxon>
    </lineage>
</organism>
<dbReference type="PANTHER" id="PTHR34477:SF1">
    <property type="entry name" value="UPF0213 PROTEIN YHBQ"/>
    <property type="match status" value="1"/>
</dbReference>
<comment type="caution">
    <text evidence="3">The sequence shown here is derived from an EMBL/GenBank/DDBJ whole genome shotgun (WGS) entry which is preliminary data.</text>
</comment>
<protein>
    <submittedName>
        <fullName evidence="3">GIY-YIG nuclease family protein</fullName>
    </submittedName>
</protein>
<dbReference type="Proteomes" id="UP000749471">
    <property type="component" value="Unassembled WGS sequence"/>
</dbReference>
<dbReference type="RefSeq" id="WP_216517490.1">
    <property type="nucleotide sequence ID" value="NZ_JAHLPM010000003.1"/>
</dbReference>
<dbReference type="InterPro" id="IPR050190">
    <property type="entry name" value="UPF0213_domain"/>
</dbReference>
<accession>A0ABS6E3D0</accession>
<evidence type="ECO:0000313" key="3">
    <source>
        <dbReference type="EMBL" id="MBU5437417.1"/>
    </source>
</evidence>
<dbReference type="Pfam" id="PF01541">
    <property type="entry name" value="GIY-YIG"/>
    <property type="match status" value="1"/>
</dbReference>
<keyword evidence="4" id="KW-1185">Reference proteome</keyword>
<dbReference type="PROSITE" id="PS50164">
    <property type="entry name" value="GIY_YIG"/>
    <property type="match status" value="1"/>
</dbReference>
<feature type="domain" description="GIY-YIG" evidence="2">
    <location>
        <begin position="1"/>
        <end position="76"/>
    </location>
</feature>
<evidence type="ECO:0000259" key="2">
    <source>
        <dbReference type="PROSITE" id="PS50164"/>
    </source>
</evidence>
<proteinExistence type="inferred from homology"/>
<dbReference type="SMART" id="SM00465">
    <property type="entry name" value="GIYc"/>
    <property type="match status" value="1"/>
</dbReference>
<comment type="similarity">
    <text evidence="1">Belongs to the UPF0213 family.</text>
</comment>
<dbReference type="InterPro" id="IPR000305">
    <property type="entry name" value="GIY-YIG_endonuc"/>
</dbReference>
<evidence type="ECO:0000313" key="4">
    <source>
        <dbReference type="Proteomes" id="UP000749471"/>
    </source>
</evidence>
<sequence>MCYVYMMLCNDNTLYTGWTVDLEKRLETHNLGKASKYTRARLPVKLVYFETFDNKIDAQKREYAIKKLTRKEKLELIKNYSK</sequence>
<evidence type="ECO:0000256" key="1">
    <source>
        <dbReference type="ARBA" id="ARBA00007435"/>
    </source>
</evidence>
<reference evidence="3 4" key="1">
    <citation type="submission" date="2021-06" db="EMBL/GenBank/DDBJ databases">
        <authorList>
            <person name="Sun Q."/>
            <person name="Li D."/>
        </authorList>
    </citation>
    <scope>NUCLEOTIDE SEQUENCE [LARGE SCALE GENOMIC DNA]</scope>
    <source>
        <strain evidence="3 4">MSJ-40</strain>
    </source>
</reference>
<dbReference type="PANTHER" id="PTHR34477">
    <property type="entry name" value="UPF0213 PROTEIN YHBQ"/>
    <property type="match status" value="1"/>
</dbReference>
<gene>
    <name evidence="3" type="ORF">KQI42_05315</name>
</gene>